<dbReference type="AlphaFoldDB" id="A0A4E0PWS9"/>
<dbReference type="Pfam" id="PF23955">
    <property type="entry name" value="DUF7284"/>
    <property type="match status" value="1"/>
</dbReference>
<keyword evidence="1" id="KW-0812">Transmembrane</keyword>
<sequence>MNKRRKVQMKFLNDESAFSSNLDSIFFLILISISAVILMPALMAEEQYKSAGYVSTQDINTHILSSLLSSRADEFEYMFEPSEIAGYNLTLPEGSMSNNAEKTLYGREQKHRTFADIIAEDLVLGITLEKNGSNVYLNPMARVHSVSTEEAIESYLDAMIGKRYQYRFEAHWKLVSGYHLGSEIEIGDTPPVNSFKQSAKLSLPPGYSPSREEFFKSMNNSVLLAAITSPDTQKELNDGYNKSIDTASRGAAEAITTIIFPAEYLQTLNTTDMSLKSEQLSLISSPDSINSCNPEILIALHNTKYIANDVFGLETIVPLDSESVSLDLIDTIEDNMIDTNKDEISAYLKEDMSGEIDQTVLNIMNATDNKTRISLHEEQMESIYRRVNQGGADIILFLWQ</sequence>
<keyword evidence="1" id="KW-0472">Membrane</keyword>
<organism evidence="2 3">
    <name type="scientific">Methanolobus halotolerans</name>
    <dbReference type="NCBI Taxonomy" id="2052935"/>
    <lineage>
        <taxon>Archaea</taxon>
        <taxon>Methanobacteriati</taxon>
        <taxon>Methanobacteriota</taxon>
        <taxon>Stenosarchaea group</taxon>
        <taxon>Methanomicrobia</taxon>
        <taxon>Methanosarcinales</taxon>
        <taxon>Methanosarcinaceae</taxon>
        <taxon>Methanolobus</taxon>
    </lineage>
</organism>
<reference evidence="2 3" key="1">
    <citation type="submission" date="2017-11" db="EMBL/GenBank/DDBJ databases">
        <title>Isolation and Characterization of Methanogenic Archaea from Saline Meromictic Lake at Siberia.</title>
        <authorList>
            <person name="Shen Y."/>
            <person name="Huang H.-H."/>
            <person name="Lai M.-C."/>
            <person name="Chen S.-C."/>
        </authorList>
    </citation>
    <scope>NUCLEOTIDE SEQUENCE [LARGE SCALE GENOMIC DNA]</scope>
    <source>
        <strain evidence="2 3">SY-01</strain>
    </source>
</reference>
<evidence type="ECO:0000313" key="2">
    <source>
        <dbReference type="EMBL" id="TGC10575.1"/>
    </source>
</evidence>
<evidence type="ECO:0000256" key="1">
    <source>
        <dbReference type="SAM" id="Phobius"/>
    </source>
</evidence>
<evidence type="ECO:0000313" key="3">
    <source>
        <dbReference type="Proteomes" id="UP000297295"/>
    </source>
</evidence>
<accession>A0A4E0PWS9</accession>
<protein>
    <submittedName>
        <fullName evidence="2">Uncharacterized protein</fullName>
    </submittedName>
</protein>
<dbReference type="InterPro" id="IPR055708">
    <property type="entry name" value="DUF7284"/>
</dbReference>
<feature type="transmembrane region" description="Helical" evidence="1">
    <location>
        <begin position="21"/>
        <end position="43"/>
    </location>
</feature>
<comment type="caution">
    <text evidence="2">The sequence shown here is derived from an EMBL/GenBank/DDBJ whole genome shotgun (WGS) entry which is preliminary data.</text>
</comment>
<gene>
    <name evidence="2" type="ORF">CUN85_03520</name>
</gene>
<dbReference type="EMBL" id="PGGK01000003">
    <property type="protein sequence ID" value="TGC10575.1"/>
    <property type="molecule type" value="Genomic_DNA"/>
</dbReference>
<proteinExistence type="predicted"/>
<name>A0A4E0PWS9_9EURY</name>
<keyword evidence="1" id="KW-1133">Transmembrane helix</keyword>
<keyword evidence="3" id="KW-1185">Reference proteome</keyword>
<dbReference type="Proteomes" id="UP000297295">
    <property type="component" value="Unassembled WGS sequence"/>
</dbReference>